<dbReference type="GO" id="GO:0005886">
    <property type="term" value="C:plasma membrane"/>
    <property type="evidence" value="ECO:0007669"/>
    <property type="project" value="TreeGrafter"/>
</dbReference>
<dbReference type="SUPFAM" id="SSF56784">
    <property type="entry name" value="HAD-like"/>
    <property type="match status" value="1"/>
</dbReference>
<dbReference type="Proteomes" id="UP000068164">
    <property type="component" value="Unassembled WGS sequence"/>
</dbReference>
<reference evidence="7 8" key="1">
    <citation type="submission" date="2015-11" db="EMBL/GenBank/DDBJ databases">
        <title>Draft Genome Sequence of the Strain BR 10423 (Rhizobium sp.) isolated from nodules of Mimosa pudica.</title>
        <authorList>
            <person name="Barauna A.C."/>
            <person name="Zilli J.E."/>
            <person name="Simoes-Araujo J.L."/>
            <person name="Reis V.M."/>
            <person name="James E.K."/>
            <person name="Reis F.B.Jr."/>
            <person name="Rouws L.F."/>
            <person name="Passos S.R."/>
            <person name="Gois S.R."/>
        </authorList>
    </citation>
    <scope>NUCLEOTIDE SEQUENCE [LARGE SCALE GENOMIC DNA]</scope>
    <source>
        <strain evidence="7 8">BR10423</strain>
    </source>
</reference>
<keyword evidence="5 6" id="KW-0472">Membrane</keyword>
<evidence type="ECO:0000313" key="7">
    <source>
        <dbReference type="EMBL" id="KWV59563.1"/>
    </source>
</evidence>
<dbReference type="NCBIfam" id="NF006088">
    <property type="entry name" value="PRK08238.1"/>
    <property type="match status" value="1"/>
</dbReference>
<dbReference type="GO" id="GO:0009247">
    <property type="term" value="P:glycolipid biosynthetic process"/>
    <property type="evidence" value="ECO:0007669"/>
    <property type="project" value="TreeGrafter"/>
</dbReference>
<feature type="transmembrane region" description="Helical" evidence="6">
    <location>
        <begin position="434"/>
        <end position="455"/>
    </location>
</feature>
<dbReference type="EMBL" id="LNCD01000011">
    <property type="protein sequence ID" value="KWV59563.1"/>
    <property type="molecule type" value="Genomic_DNA"/>
</dbReference>
<dbReference type="Pfam" id="PF01040">
    <property type="entry name" value="UbiA"/>
    <property type="match status" value="1"/>
</dbReference>
<evidence type="ECO:0000256" key="6">
    <source>
        <dbReference type="SAM" id="Phobius"/>
    </source>
</evidence>
<dbReference type="Gene3D" id="1.10.357.140">
    <property type="entry name" value="UbiA prenyltransferase"/>
    <property type="match status" value="1"/>
</dbReference>
<comment type="caution">
    <text evidence="7">The sequence shown here is derived from an EMBL/GenBank/DDBJ whole genome shotgun (WGS) entry which is preliminary data.</text>
</comment>
<dbReference type="InterPro" id="IPR023214">
    <property type="entry name" value="HAD_sf"/>
</dbReference>
<accession>A0A109K2M6</accession>
<evidence type="ECO:0000313" key="8">
    <source>
        <dbReference type="Proteomes" id="UP000068164"/>
    </source>
</evidence>
<dbReference type="PANTHER" id="PTHR11048">
    <property type="entry name" value="PRENYLTRANSFERASES"/>
    <property type="match status" value="1"/>
</dbReference>
<proteinExistence type="predicted"/>
<keyword evidence="4 6" id="KW-1133">Transmembrane helix</keyword>
<feature type="transmembrane region" description="Helical" evidence="6">
    <location>
        <begin position="467"/>
        <end position="488"/>
    </location>
</feature>
<name>A0A109K2M6_9HYPH</name>
<dbReference type="InterPro" id="IPR000537">
    <property type="entry name" value="UbiA_prenyltransferase"/>
</dbReference>
<sequence>MEEVREVVVATGTSDDISELPIVVDLDDTLIVTDTLYEQIVTGLFTRPVGILHAFFSLSKGRAALKAQLAREIDLTHTTLPIREDLVEWLHHQADRGREIHLCSAAAQPVVDAMAARLGIFESATGSAEANLKGEAKAAYLKQRFPEGFIYAGDSAADLAVWKAASGIVLAGVSPSVAKAARNLDKPIEAEFKNKQLSSKDLLKALRVHHWSKNVLIFLPLIFAHAWDDLSLIGRTFLAFICLLMITSATYLLNDLADLNADRQHWSKRNRALASGRMSIPVGLALAGILLAVAFASAIVLAPAFAGALASYLVLTGSYSLGLKRVPLLDTLIIGVLFTIRIIMGIVLISQPSPAWLLTFSVFFFFSLAVTKRHTEIIRAGVTGEAHSLASRGYRVEDAPLTLTLGIASAVASLVVLVLFIIEEMLPASLYSHPQLLAGMPLVLSIWLGRIWLLAHRGHMNDDPVSFALRDRISLALGGIVFALFLAAL</sequence>
<dbReference type="PANTHER" id="PTHR11048:SF5">
    <property type="entry name" value="DECAPRENYL-PHOSPHATE PHOSPHORIBOSYLTRANSFERASE"/>
    <property type="match status" value="1"/>
</dbReference>
<comment type="subcellular location">
    <subcellularLocation>
        <location evidence="1">Membrane</location>
        <topology evidence="1">Multi-pass membrane protein</topology>
    </subcellularLocation>
</comment>
<dbReference type="Gene3D" id="3.40.50.1000">
    <property type="entry name" value="HAD superfamily/HAD-like"/>
    <property type="match status" value="1"/>
</dbReference>
<protein>
    <recommendedName>
        <fullName evidence="9">Prenyltransferase</fullName>
    </recommendedName>
</protein>
<keyword evidence="2" id="KW-1003">Cell membrane</keyword>
<dbReference type="InterPro" id="IPR036412">
    <property type="entry name" value="HAD-like_sf"/>
</dbReference>
<dbReference type="RefSeq" id="WP_062368517.1">
    <property type="nucleotide sequence ID" value="NZ_LNCD01000011.1"/>
</dbReference>
<keyword evidence="3 6" id="KW-0812">Transmembrane</keyword>
<feature type="transmembrane region" description="Helical" evidence="6">
    <location>
        <begin position="355"/>
        <end position="371"/>
    </location>
</feature>
<dbReference type="AlphaFoldDB" id="A0A109K2M6"/>
<evidence type="ECO:0000256" key="1">
    <source>
        <dbReference type="ARBA" id="ARBA00004141"/>
    </source>
</evidence>
<feature type="transmembrane region" description="Helical" evidence="6">
    <location>
        <begin position="301"/>
        <end position="321"/>
    </location>
</feature>
<feature type="transmembrane region" description="Helical" evidence="6">
    <location>
        <begin position="274"/>
        <end position="295"/>
    </location>
</feature>
<evidence type="ECO:0000256" key="3">
    <source>
        <dbReference type="ARBA" id="ARBA00022692"/>
    </source>
</evidence>
<evidence type="ECO:0000256" key="2">
    <source>
        <dbReference type="ARBA" id="ARBA00022475"/>
    </source>
</evidence>
<dbReference type="InterPro" id="IPR039653">
    <property type="entry name" value="Prenyltransferase"/>
</dbReference>
<dbReference type="InterPro" id="IPR044878">
    <property type="entry name" value="UbiA_sf"/>
</dbReference>
<evidence type="ECO:0000256" key="5">
    <source>
        <dbReference type="ARBA" id="ARBA00023136"/>
    </source>
</evidence>
<evidence type="ECO:0000256" key="4">
    <source>
        <dbReference type="ARBA" id="ARBA00022989"/>
    </source>
</evidence>
<feature type="transmembrane region" description="Helical" evidence="6">
    <location>
        <begin position="401"/>
        <end position="422"/>
    </location>
</feature>
<feature type="transmembrane region" description="Helical" evidence="6">
    <location>
        <begin position="328"/>
        <end position="349"/>
    </location>
</feature>
<dbReference type="GO" id="GO:0016765">
    <property type="term" value="F:transferase activity, transferring alkyl or aryl (other than methyl) groups"/>
    <property type="evidence" value="ECO:0007669"/>
    <property type="project" value="InterPro"/>
</dbReference>
<dbReference type="CDD" id="cd13963">
    <property type="entry name" value="PT_UbiA_2"/>
    <property type="match status" value="1"/>
</dbReference>
<keyword evidence="8" id="KW-1185">Reference proteome</keyword>
<gene>
    <name evidence="7" type="ORF">AS026_28345</name>
</gene>
<organism evidence="7 8">
    <name type="scientific">Rhizobium altiplani</name>
    <dbReference type="NCBI Taxonomy" id="1864509"/>
    <lineage>
        <taxon>Bacteria</taxon>
        <taxon>Pseudomonadati</taxon>
        <taxon>Pseudomonadota</taxon>
        <taxon>Alphaproteobacteria</taxon>
        <taxon>Hyphomicrobiales</taxon>
        <taxon>Rhizobiaceae</taxon>
        <taxon>Rhizobium/Agrobacterium group</taxon>
        <taxon>Rhizobium</taxon>
    </lineage>
</organism>
<evidence type="ECO:0008006" key="9">
    <source>
        <dbReference type="Google" id="ProtNLM"/>
    </source>
</evidence>
<feature type="transmembrane region" description="Helical" evidence="6">
    <location>
        <begin position="233"/>
        <end position="253"/>
    </location>
</feature>